<reference evidence="1" key="1">
    <citation type="submission" date="2020-05" db="EMBL/GenBank/DDBJ databases">
        <authorList>
            <person name="Chiriac C."/>
            <person name="Salcher M."/>
            <person name="Ghai R."/>
            <person name="Kavagutti S V."/>
        </authorList>
    </citation>
    <scope>NUCLEOTIDE SEQUENCE</scope>
</reference>
<evidence type="ECO:0000313" key="1">
    <source>
        <dbReference type="EMBL" id="CAB5221223.1"/>
    </source>
</evidence>
<name>A0A6J7X1Q6_9CAUD</name>
<sequence>MTVAARLSSSGDYSVLGELDEVTQSNASVTEAYVYASEFDEVTLNPISAGIAKRETFDGKVLIAGTFDEMTFNG</sequence>
<gene>
    <name evidence="1" type="ORF">UFOVP245_101</name>
</gene>
<accession>A0A6J7X1Q6</accession>
<proteinExistence type="predicted"/>
<organism evidence="1">
    <name type="scientific">uncultured Caudovirales phage</name>
    <dbReference type="NCBI Taxonomy" id="2100421"/>
    <lineage>
        <taxon>Viruses</taxon>
        <taxon>Duplodnaviria</taxon>
        <taxon>Heunggongvirae</taxon>
        <taxon>Uroviricota</taxon>
        <taxon>Caudoviricetes</taxon>
        <taxon>Peduoviridae</taxon>
        <taxon>Maltschvirus</taxon>
        <taxon>Maltschvirus maltsch</taxon>
    </lineage>
</organism>
<protein>
    <submittedName>
        <fullName evidence="1">Uncharacterized protein</fullName>
    </submittedName>
</protein>
<dbReference type="EMBL" id="LR798287">
    <property type="protein sequence ID" value="CAB5221223.1"/>
    <property type="molecule type" value="Genomic_DNA"/>
</dbReference>